<name>A0A163F451_DIDRA</name>
<dbReference type="EMBL" id="JYNV01000173">
    <property type="protein sequence ID" value="KZM24134.1"/>
    <property type="molecule type" value="Genomic_DNA"/>
</dbReference>
<proteinExistence type="predicted"/>
<evidence type="ECO:0000256" key="1">
    <source>
        <dbReference type="SAM" id="MobiDB-lite"/>
    </source>
</evidence>
<feature type="compositionally biased region" description="Acidic residues" evidence="1">
    <location>
        <begin position="110"/>
        <end position="135"/>
    </location>
</feature>
<feature type="compositionally biased region" description="Polar residues" evidence="1">
    <location>
        <begin position="221"/>
        <end position="231"/>
    </location>
</feature>
<dbReference type="Proteomes" id="UP000076837">
    <property type="component" value="Unassembled WGS sequence"/>
</dbReference>
<comment type="caution">
    <text evidence="2">The sequence shown here is derived from an EMBL/GenBank/DDBJ whole genome shotgun (WGS) entry which is preliminary data.</text>
</comment>
<accession>A0A163F451</accession>
<reference evidence="2 3" key="1">
    <citation type="journal article" date="2016" name="Sci. Rep.">
        <title>Draft genome sequencing and secretome analysis of fungal phytopathogen Ascochyta rabiei provides insight into the necrotrophic effector repertoire.</title>
        <authorList>
            <person name="Verma S."/>
            <person name="Gazara R.K."/>
            <person name="Nizam S."/>
            <person name="Parween S."/>
            <person name="Chattopadhyay D."/>
            <person name="Verma P.K."/>
        </authorList>
    </citation>
    <scope>NUCLEOTIDE SEQUENCE [LARGE SCALE GENOMIC DNA]</scope>
    <source>
        <strain evidence="2 3">ArDII</strain>
    </source>
</reference>
<sequence length="302" mass="33538">MSYHRMTLHKFHAAQLVFVKNVPQESASSVASLYTQYNPLEIKNLYPAARITTLMIALPTADVAVSALHRTDGMRVDSTVINVERYNAKKSIVARRETRRKRNGGSADTRDDEYEDDEWEEEDEPLESWEDEDETYVDDGPVVEHKTSQVDGVSWADVTRGRNLTPETPSSPSFAMPVVTTPQTPVMTSHSSSLMEGDLARYAIPIITIAPATSTLTSMGQLQQLSSPSTHSIEEPHAAPQDSMPSKNSGDERVDGDSGQATLVPNVPQQQHRSFSWPSDTTVYIRERHCASCAFCKKRNQG</sequence>
<protein>
    <submittedName>
        <fullName evidence="2">Nucleotide binding</fullName>
    </submittedName>
</protein>
<evidence type="ECO:0000313" key="2">
    <source>
        <dbReference type="EMBL" id="KZM24134.1"/>
    </source>
</evidence>
<feature type="region of interest" description="Disordered" evidence="1">
    <location>
        <begin position="96"/>
        <end position="135"/>
    </location>
</feature>
<evidence type="ECO:0000313" key="3">
    <source>
        <dbReference type="Proteomes" id="UP000076837"/>
    </source>
</evidence>
<feature type="compositionally biased region" description="Polar residues" evidence="1">
    <location>
        <begin position="259"/>
        <end position="275"/>
    </location>
</feature>
<keyword evidence="3" id="KW-1185">Reference proteome</keyword>
<gene>
    <name evidence="2" type="ORF">ST47_g4711</name>
</gene>
<feature type="region of interest" description="Disordered" evidence="1">
    <location>
        <begin position="221"/>
        <end position="275"/>
    </location>
</feature>
<organism evidence="2 3">
    <name type="scientific">Didymella rabiei</name>
    <name type="common">Chickpea ascochyta blight fungus</name>
    <name type="synonym">Mycosphaerella rabiei</name>
    <dbReference type="NCBI Taxonomy" id="5454"/>
    <lineage>
        <taxon>Eukaryota</taxon>
        <taxon>Fungi</taxon>
        <taxon>Dikarya</taxon>
        <taxon>Ascomycota</taxon>
        <taxon>Pezizomycotina</taxon>
        <taxon>Dothideomycetes</taxon>
        <taxon>Pleosporomycetidae</taxon>
        <taxon>Pleosporales</taxon>
        <taxon>Pleosporineae</taxon>
        <taxon>Didymellaceae</taxon>
        <taxon>Ascochyta</taxon>
    </lineage>
</organism>
<dbReference type="AlphaFoldDB" id="A0A163F451"/>